<dbReference type="Proteomes" id="UP000272025">
    <property type="component" value="Unassembled WGS sequence"/>
</dbReference>
<gene>
    <name evidence="7" type="ORF">SODALDRAFT_348504</name>
</gene>
<name>A0A3N2Q0C7_SODAK</name>
<dbReference type="STRING" id="1314773.A0A3N2Q0C7"/>
<feature type="transmembrane region" description="Helical" evidence="5">
    <location>
        <begin position="110"/>
        <end position="138"/>
    </location>
</feature>
<feature type="transmembrane region" description="Helical" evidence="5">
    <location>
        <begin position="74"/>
        <end position="98"/>
    </location>
</feature>
<proteinExistence type="predicted"/>
<sequence>MGIDLMISLRILQGLLALTVLATSAYVVEWYFRATRFAAPSEFTFLIFAPTWTLVSLAYLELTPRFVPRASHPYAALAFEFLNTIFYFAGFIALAVFLGRVVFCRGAECIAARIAVVAASVEFVLWSVTFGLMAKYVFKGGLQRKPSPYAVQARPPMREAESA</sequence>
<dbReference type="EMBL" id="ML119052">
    <property type="protein sequence ID" value="ROT40213.1"/>
    <property type="molecule type" value="Genomic_DNA"/>
</dbReference>
<evidence type="ECO:0000256" key="2">
    <source>
        <dbReference type="ARBA" id="ARBA00022692"/>
    </source>
</evidence>
<evidence type="ECO:0000256" key="5">
    <source>
        <dbReference type="SAM" id="Phobius"/>
    </source>
</evidence>
<evidence type="ECO:0000313" key="7">
    <source>
        <dbReference type="EMBL" id="ROT40213.1"/>
    </source>
</evidence>
<comment type="subcellular location">
    <subcellularLocation>
        <location evidence="1">Membrane</location>
        <topology evidence="1">Multi-pass membrane protein</topology>
    </subcellularLocation>
</comment>
<feature type="transmembrane region" description="Helical" evidence="5">
    <location>
        <begin position="43"/>
        <end position="62"/>
    </location>
</feature>
<reference evidence="7 8" key="1">
    <citation type="journal article" date="2018" name="Mol. Ecol.">
        <title>The obligate alkalophilic soda-lake fungus Sodiomyces alkalinus has shifted to a protein diet.</title>
        <authorList>
            <person name="Grum-Grzhimaylo A.A."/>
            <person name="Falkoski D.L."/>
            <person name="van den Heuvel J."/>
            <person name="Valero-Jimenez C.A."/>
            <person name="Min B."/>
            <person name="Choi I.G."/>
            <person name="Lipzen A."/>
            <person name="Daum C.G."/>
            <person name="Aanen D.K."/>
            <person name="Tsang A."/>
            <person name="Henrissat B."/>
            <person name="Bilanenko E.N."/>
            <person name="de Vries R.P."/>
            <person name="van Kan J.A.L."/>
            <person name="Grigoriev I.V."/>
            <person name="Debets A.J.M."/>
        </authorList>
    </citation>
    <scope>NUCLEOTIDE SEQUENCE [LARGE SCALE GENOMIC DNA]</scope>
    <source>
        <strain evidence="7 8">F11</strain>
    </source>
</reference>
<dbReference type="AlphaFoldDB" id="A0A3N2Q0C7"/>
<keyword evidence="3 5" id="KW-1133">Transmembrane helix</keyword>
<organism evidence="7 8">
    <name type="scientific">Sodiomyces alkalinus (strain CBS 110278 / VKM F-3762 / F11)</name>
    <name type="common">Alkaliphilic filamentous fungus</name>
    <dbReference type="NCBI Taxonomy" id="1314773"/>
    <lineage>
        <taxon>Eukaryota</taxon>
        <taxon>Fungi</taxon>
        <taxon>Dikarya</taxon>
        <taxon>Ascomycota</taxon>
        <taxon>Pezizomycotina</taxon>
        <taxon>Sordariomycetes</taxon>
        <taxon>Hypocreomycetidae</taxon>
        <taxon>Glomerellales</taxon>
        <taxon>Plectosphaerellaceae</taxon>
        <taxon>Sodiomyces</taxon>
    </lineage>
</organism>
<dbReference type="PANTHER" id="PTHR37451">
    <property type="entry name" value="MARVEL DOMAIN"/>
    <property type="match status" value="1"/>
</dbReference>
<feature type="domain" description="MARVEL" evidence="6">
    <location>
        <begin position="7"/>
        <end position="131"/>
    </location>
</feature>
<keyword evidence="4 5" id="KW-0472">Membrane</keyword>
<protein>
    <recommendedName>
        <fullName evidence="6">MARVEL domain-containing protein</fullName>
    </recommendedName>
</protein>
<keyword evidence="8" id="KW-1185">Reference proteome</keyword>
<dbReference type="GeneID" id="39581852"/>
<evidence type="ECO:0000259" key="6">
    <source>
        <dbReference type="Pfam" id="PF01284"/>
    </source>
</evidence>
<dbReference type="InterPro" id="IPR008253">
    <property type="entry name" value="Marvel"/>
</dbReference>
<keyword evidence="2 5" id="KW-0812">Transmembrane</keyword>
<dbReference type="RefSeq" id="XP_028468019.1">
    <property type="nucleotide sequence ID" value="XM_028613374.1"/>
</dbReference>
<dbReference type="PANTHER" id="PTHR37451:SF5">
    <property type="entry name" value="MARVEL DOMAIN-CONTAINING PROTEIN"/>
    <property type="match status" value="1"/>
</dbReference>
<dbReference type="GO" id="GO:0016020">
    <property type="term" value="C:membrane"/>
    <property type="evidence" value="ECO:0007669"/>
    <property type="project" value="UniProtKB-SubCell"/>
</dbReference>
<dbReference type="Pfam" id="PF01284">
    <property type="entry name" value="MARVEL"/>
    <property type="match status" value="1"/>
</dbReference>
<dbReference type="OrthoDB" id="2117453at2759"/>
<evidence type="ECO:0000256" key="1">
    <source>
        <dbReference type="ARBA" id="ARBA00004141"/>
    </source>
</evidence>
<evidence type="ECO:0000256" key="3">
    <source>
        <dbReference type="ARBA" id="ARBA00022989"/>
    </source>
</evidence>
<evidence type="ECO:0000313" key="8">
    <source>
        <dbReference type="Proteomes" id="UP000272025"/>
    </source>
</evidence>
<accession>A0A3N2Q0C7</accession>
<evidence type="ECO:0000256" key="4">
    <source>
        <dbReference type="ARBA" id="ARBA00023136"/>
    </source>
</evidence>